<dbReference type="EMBL" id="JAAGME010001046">
    <property type="protein sequence ID" value="NEB70285.1"/>
    <property type="molecule type" value="Genomic_DNA"/>
</dbReference>
<feature type="transmembrane region" description="Helical" evidence="3">
    <location>
        <begin position="301"/>
        <end position="318"/>
    </location>
</feature>
<dbReference type="RefSeq" id="WP_164358173.1">
    <property type="nucleotide sequence ID" value="NZ_JAAGME010001046.1"/>
</dbReference>
<keyword evidence="1" id="KW-0175">Coiled coil</keyword>
<evidence type="ECO:0000256" key="2">
    <source>
        <dbReference type="SAM" id="MobiDB-lite"/>
    </source>
</evidence>
<accession>A0A6N9VFA9</accession>
<organism evidence="4 5">
    <name type="scientific">Streptomyces microflavus</name>
    <name type="common">Streptomyces lipmanii</name>
    <dbReference type="NCBI Taxonomy" id="1919"/>
    <lineage>
        <taxon>Bacteria</taxon>
        <taxon>Bacillati</taxon>
        <taxon>Actinomycetota</taxon>
        <taxon>Actinomycetes</taxon>
        <taxon>Kitasatosporales</taxon>
        <taxon>Streptomycetaceae</taxon>
        <taxon>Streptomyces</taxon>
    </lineage>
</organism>
<feature type="coiled-coil region" evidence="1">
    <location>
        <begin position="139"/>
        <end position="184"/>
    </location>
</feature>
<feature type="coiled-coil region" evidence="1">
    <location>
        <begin position="62"/>
        <end position="89"/>
    </location>
</feature>
<protein>
    <submittedName>
        <fullName evidence="4">Uncharacterized protein</fullName>
    </submittedName>
</protein>
<proteinExistence type="predicted"/>
<keyword evidence="3" id="KW-0472">Membrane</keyword>
<feature type="compositionally biased region" description="Basic and acidic residues" evidence="2">
    <location>
        <begin position="404"/>
        <end position="441"/>
    </location>
</feature>
<sequence length="532" mass="57473">MPAQASSDTAAALIEDARRQAGQITTTAGQQAADIVRKAEAQQAEMADAAAKFAASLTSAAEEEASSIVESARRRAANLRAETDEATAEQRARAELAAQRATSTAADRATTLQAEAATDAERVMAGAQERADRIGAMAVEEARRAVTQAKTDADLLRVEAEELVAEAQRVAGEVKAESERLLEEAGAAAARSKVIVDSAKSEAHRITEEAESGRSHSIDNANTEAKRIIANAQAAAEAKQETDDKIDTWSARLAIAGAVGLTASGEYELARMVGFDWYAAWLLPFVIDIYVIQAFRRHRDILQAITLTIAANVTFHLADKGLFGVEKLAKDGHEPKWWLIALVASIASLILWRMHLITAPAKAPRERRGKHAHPVQREEVSPPVSAQVERPEPPAETPVSAPTERTRKAPDGRGSERPVERPAERPSGRPAERPRKAKSERLQSAQPKPKKSAGKTVAERRQGRVEALYVELGRRPEWTDIRDALAKDRLADKAISRSSCQRIRDAVEADRPHLAALGSANVRPITGIGQEG</sequence>
<feature type="transmembrane region" description="Helical" evidence="3">
    <location>
        <begin position="277"/>
        <end position="294"/>
    </location>
</feature>
<reference evidence="4 5" key="1">
    <citation type="submission" date="2020-01" db="EMBL/GenBank/DDBJ databases">
        <title>Insect and environment-associated Actinomycetes.</title>
        <authorList>
            <person name="Currrie C."/>
            <person name="Chevrette M."/>
            <person name="Carlson C."/>
            <person name="Stubbendieck R."/>
            <person name="Wendt-Pienkowski E."/>
        </authorList>
    </citation>
    <scope>NUCLEOTIDE SEQUENCE [LARGE SCALE GENOMIC DNA]</scope>
    <source>
        <strain evidence="4 5">SID14438</strain>
    </source>
</reference>
<dbReference type="Proteomes" id="UP000471648">
    <property type="component" value="Unassembled WGS sequence"/>
</dbReference>
<evidence type="ECO:0000313" key="5">
    <source>
        <dbReference type="Proteomes" id="UP000471648"/>
    </source>
</evidence>
<evidence type="ECO:0000313" key="4">
    <source>
        <dbReference type="EMBL" id="NEB70285.1"/>
    </source>
</evidence>
<feature type="transmembrane region" description="Helical" evidence="3">
    <location>
        <begin position="338"/>
        <end position="358"/>
    </location>
</feature>
<comment type="caution">
    <text evidence="4">The sequence shown here is derived from an EMBL/GenBank/DDBJ whole genome shotgun (WGS) entry which is preliminary data.</text>
</comment>
<keyword evidence="3" id="KW-0812">Transmembrane</keyword>
<feature type="compositionally biased region" description="Basic residues" evidence="2">
    <location>
        <begin position="365"/>
        <end position="374"/>
    </location>
</feature>
<name>A0A6N9VFA9_STRMI</name>
<evidence type="ECO:0000256" key="3">
    <source>
        <dbReference type="SAM" id="Phobius"/>
    </source>
</evidence>
<keyword evidence="3" id="KW-1133">Transmembrane helix</keyword>
<feature type="region of interest" description="Disordered" evidence="2">
    <location>
        <begin position="362"/>
        <end position="462"/>
    </location>
</feature>
<dbReference type="AlphaFoldDB" id="A0A6N9VFA9"/>
<evidence type="ECO:0000256" key="1">
    <source>
        <dbReference type="SAM" id="Coils"/>
    </source>
</evidence>
<gene>
    <name evidence="4" type="ORF">G3I39_24990</name>
</gene>